<feature type="non-terminal residue" evidence="2">
    <location>
        <position position="247"/>
    </location>
</feature>
<evidence type="ECO:0000259" key="1">
    <source>
        <dbReference type="Pfam" id="PF03372"/>
    </source>
</evidence>
<dbReference type="AlphaFoldDB" id="A0A1B6IQC7"/>
<dbReference type="Pfam" id="PF03372">
    <property type="entry name" value="Exo_endo_phos"/>
    <property type="match status" value="1"/>
</dbReference>
<dbReference type="Gene3D" id="3.60.10.10">
    <property type="entry name" value="Endonuclease/exonuclease/phosphatase"/>
    <property type="match status" value="1"/>
</dbReference>
<dbReference type="InterPro" id="IPR036691">
    <property type="entry name" value="Endo/exonu/phosph_ase_sf"/>
</dbReference>
<dbReference type="GO" id="GO:0003824">
    <property type="term" value="F:catalytic activity"/>
    <property type="evidence" value="ECO:0007669"/>
    <property type="project" value="InterPro"/>
</dbReference>
<dbReference type="PANTHER" id="PTHR33776">
    <property type="entry name" value="ENDO/EXONUCLEASE/PHOSPHATASE DOMAIN-CONTAINING PROTEIN"/>
    <property type="match status" value="1"/>
</dbReference>
<feature type="domain" description="Endonuclease/exonuclease/phosphatase" evidence="1">
    <location>
        <begin position="31"/>
        <end position="173"/>
    </location>
</feature>
<reference evidence="2" key="1">
    <citation type="submission" date="2015-11" db="EMBL/GenBank/DDBJ databases">
        <title>De novo transcriptome assembly of four potential Pierce s Disease insect vectors from Arizona vineyards.</title>
        <authorList>
            <person name="Tassone E.E."/>
        </authorList>
    </citation>
    <scope>NUCLEOTIDE SEQUENCE</scope>
</reference>
<name>A0A1B6IQC7_9HEMI</name>
<dbReference type="EMBL" id="GECU01018574">
    <property type="protein sequence ID" value="JAS89132.1"/>
    <property type="molecule type" value="Transcribed_RNA"/>
</dbReference>
<dbReference type="SUPFAM" id="SSF56219">
    <property type="entry name" value="DNase I-like"/>
    <property type="match status" value="1"/>
</dbReference>
<accession>A0A1B6IQC7</accession>
<dbReference type="InterPro" id="IPR005135">
    <property type="entry name" value="Endo/exonuclease/phosphatase"/>
</dbReference>
<dbReference type="PANTHER" id="PTHR33776:SF3">
    <property type="entry name" value="PHD-TYPE DOMAIN-CONTAINING PROTEIN"/>
    <property type="match status" value="1"/>
</dbReference>
<feature type="non-terminal residue" evidence="2">
    <location>
        <position position="1"/>
    </location>
</feature>
<sequence length="247" mass="27947">EMDQTQKKVQIKTVQKLKPPPSTQLTVFHQNIRKLANKRDRLNHLLHEIFPDILVLTEHGLTSENLINTTLPRYNLTADFCRKNHDYGGVAIFLKEGFTVDSDPQFFHDKSEELICEIAVGTFKINKCQLHIVGIYRPLQGNLKEGLQIISNILEDIKPHKNRILLIGDINIDNLAKNNANDRLEETLALHDIKRLSIPSSRVTQHTASSIDCVCTNFPSDNIKVDTLNTGLSDHKGQLCALQLTTN</sequence>
<gene>
    <name evidence="2" type="ORF">g.966</name>
</gene>
<proteinExistence type="predicted"/>
<organism evidence="2">
    <name type="scientific">Homalodisca liturata</name>
    <dbReference type="NCBI Taxonomy" id="320908"/>
    <lineage>
        <taxon>Eukaryota</taxon>
        <taxon>Metazoa</taxon>
        <taxon>Ecdysozoa</taxon>
        <taxon>Arthropoda</taxon>
        <taxon>Hexapoda</taxon>
        <taxon>Insecta</taxon>
        <taxon>Pterygota</taxon>
        <taxon>Neoptera</taxon>
        <taxon>Paraneoptera</taxon>
        <taxon>Hemiptera</taxon>
        <taxon>Auchenorrhyncha</taxon>
        <taxon>Membracoidea</taxon>
        <taxon>Cicadellidae</taxon>
        <taxon>Cicadellinae</taxon>
        <taxon>Proconiini</taxon>
        <taxon>Homalodisca</taxon>
    </lineage>
</organism>
<evidence type="ECO:0000313" key="2">
    <source>
        <dbReference type="EMBL" id="JAS89132.1"/>
    </source>
</evidence>
<protein>
    <recommendedName>
        <fullName evidence="1">Endonuclease/exonuclease/phosphatase domain-containing protein</fullName>
    </recommendedName>
</protein>